<evidence type="ECO:0000256" key="8">
    <source>
        <dbReference type="RuleBase" id="RU000461"/>
    </source>
</evidence>
<reference evidence="10" key="2">
    <citation type="submission" date="2022-06" db="UniProtKB">
        <authorList>
            <consortium name="EnsemblMetazoa"/>
        </authorList>
    </citation>
    <scope>IDENTIFICATION</scope>
    <source>
        <strain evidence="10">DF5081</strain>
    </source>
</reference>
<proteinExistence type="inferred from homology"/>
<evidence type="ECO:0008006" key="12">
    <source>
        <dbReference type="Google" id="ProtNLM"/>
    </source>
</evidence>
<dbReference type="Proteomes" id="UP000005237">
    <property type="component" value="Unassembled WGS sequence"/>
</dbReference>
<accession>A0A8R1E1V4</accession>
<dbReference type="AlphaFoldDB" id="A0A8R1E1V4"/>
<comment type="cofactor">
    <cofactor evidence="1 7">
        <name>heme</name>
        <dbReference type="ChEBI" id="CHEBI:30413"/>
    </cofactor>
</comment>
<keyword evidence="11" id="KW-1185">Reference proteome</keyword>
<keyword evidence="5 7" id="KW-0408">Iron</keyword>
<keyword evidence="4 8" id="KW-0560">Oxidoreductase</keyword>
<dbReference type="CDD" id="cd20617">
    <property type="entry name" value="CYP1_2-like"/>
    <property type="match status" value="1"/>
</dbReference>
<evidence type="ECO:0000256" key="4">
    <source>
        <dbReference type="ARBA" id="ARBA00023002"/>
    </source>
</evidence>
<dbReference type="GO" id="GO:0016712">
    <property type="term" value="F:oxidoreductase activity, acting on paired donors, with incorporation or reduction of molecular oxygen, reduced flavin or flavoprotein as one donor, and incorporation of one atom of oxygen"/>
    <property type="evidence" value="ECO:0007669"/>
    <property type="project" value="TreeGrafter"/>
</dbReference>
<dbReference type="SUPFAM" id="SSF48264">
    <property type="entry name" value="Cytochrome P450"/>
    <property type="match status" value="1"/>
</dbReference>
<dbReference type="InterPro" id="IPR036396">
    <property type="entry name" value="Cyt_P450_sf"/>
</dbReference>
<dbReference type="GO" id="GO:0005737">
    <property type="term" value="C:cytoplasm"/>
    <property type="evidence" value="ECO:0007669"/>
    <property type="project" value="TreeGrafter"/>
</dbReference>
<evidence type="ECO:0000256" key="9">
    <source>
        <dbReference type="SAM" id="SignalP"/>
    </source>
</evidence>
<evidence type="ECO:0000256" key="1">
    <source>
        <dbReference type="ARBA" id="ARBA00001971"/>
    </source>
</evidence>
<dbReference type="InterPro" id="IPR050182">
    <property type="entry name" value="Cytochrome_P450_fam2"/>
</dbReference>
<keyword evidence="9" id="KW-0732">Signal</keyword>
<sequence>MIFILLLFTAFAIFTVHLYTSRRKNPYGPFPLPIIGNLHQLGYAVWKTGGIVSGFQEIRKRYGNVFTLWFGPLPTVYIADYAVAHETHVKRANTFSARWAIGGLNYIREGRGIIGSNGEFWREHRRFALQTLRNFGLGKNVMEERIMEEFYYRITDFQSQNGEIIVHAGTFFDLLVGSIINKLLVSERFEKDDEEFEKLKNNLARAFESLSIIDAFTPLPLLKSRFMAWRTKKVFAPLDFVLKMTEKTVQKKIAAVKNGDVELDGDGDDFVEAFLIKMAKDNKDGVKNSSFTLDTLTIDIYDLWLAGQETTSTTLTWACACLLNNPHVVRKLREELLGVTRAAGREHVSLTDRTITPYLNATINEVQRISSILNVNLFRVMEEDTIIDGQPISSGTVFTTQLAMIHTDETLFKDHEQFDPERFIDDTGLEKKLIPFGIGKRSCPGESLARAELYLILGNLALKYDLEPVGGQVPLIKTSSPFGLMKRPPNYSVRLVPVGDKLL</sequence>
<dbReference type="EnsemblMetazoa" id="CJA18470.1">
    <property type="protein sequence ID" value="CJA18470.1"/>
    <property type="gene ID" value="WBGene00137675"/>
</dbReference>
<dbReference type="PANTHER" id="PTHR24300:SF278">
    <property type="entry name" value="CYTOCHROME P450 FAMILY"/>
    <property type="match status" value="1"/>
</dbReference>
<keyword evidence="6 8" id="KW-0503">Monooxygenase</keyword>
<dbReference type="PROSITE" id="PS00086">
    <property type="entry name" value="CYTOCHROME_P450"/>
    <property type="match status" value="1"/>
</dbReference>
<dbReference type="PRINTS" id="PR00385">
    <property type="entry name" value="P450"/>
</dbReference>
<evidence type="ECO:0000256" key="7">
    <source>
        <dbReference type="PIRSR" id="PIRSR602401-1"/>
    </source>
</evidence>
<feature type="signal peptide" evidence="9">
    <location>
        <begin position="1"/>
        <end position="18"/>
    </location>
</feature>
<comment type="similarity">
    <text evidence="2 8">Belongs to the cytochrome P450 family.</text>
</comment>
<dbReference type="Pfam" id="PF00067">
    <property type="entry name" value="p450"/>
    <property type="match status" value="1"/>
</dbReference>
<dbReference type="InterPro" id="IPR001128">
    <property type="entry name" value="Cyt_P450"/>
</dbReference>
<evidence type="ECO:0000313" key="10">
    <source>
        <dbReference type="EnsemblMetazoa" id="CJA18470.1"/>
    </source>
</evidence>
<organism evidence="10 11">
    <name type="scientific">Caenorhabditis japonica</name>
    <dbReference type="NCBI Taxonomy" id="281687"/>
    <lineage>
        <taxon>Eukaryota</taxon>
        <taxon>Metazoa</taxon>
        <taxon>Ecdysozoa</taxon>
        <taxon>Nematoda</taxon>
        <taxon>Chromadorea</taxon>
        <taxon>Rhabditida</taxon>
        <taxon>Rhabditina</taxon>
        <taxon>Rhabditomorpha</taxon>
        <taxon>Rhabditoidea</taxon>
        <taxon>Rhabditidae</taxon>
        <taxon>Peloderinae</taxon>
        <taxon>Caenorhabditis</taxon>
    </lineage>
</organism>
<evidence type="ECO:0000256" key="2">
    <source>
        <dbReference type="ARBA" id="ARBA00010617"/>
    </source>
</evidence>
<keyword evidence="3 7" id="KW-0479">Metal-binding</keyword>
<dbReference type="GO" id="GO:0020037">
    <property type="term" value="F:heme binding"/>
    <property type="evidence" value="ECO:0007669"/>
    <property type="project" value="InterPro"/>
</dbReference>
<protein>
    <recommendedName>
        <fullName evidence="12">CYtochrome P450 family</fullName>
    </recommendedName>
</protein>
<evidence type="ECO:0000256" key="3">
    <source>
        <dbReference type="ARBA" id="ARBA00022723"/>
    </source>
</evidence>
<dbReference type="GO" id="GO:0006082">
    <property type="term" value="P:organic acid metabolic process"/>
    <property type="evidence" value="ECO:0007669"/>
    <property type="project" value="TreeGrafter"/>
</dbReference>
<dbReference type="InterPro" id="IPR002401">
    <property type="entry name" value="Cyt_P450_E_grp-I"/>
</dbReference>
<evidence type="ECO:0000256" key="5">
    <source>
        <dbReference type="ARBA" id="ARBA00023004"/>
    </source>
</evidence>
<dbReference type="GO" id="GO:0006805">
    <property type="term" value="P:xenobiotic metabolic process"/>
    <property type="evidence" value="ECO:0007669"/>
    <property type="project" value="TreeGrafter"/>
</dbReference>
<dbReference type="GO" id="GO:0005506">
    <property type="term" value="F:iron ion binding"/>
    <property type="evidence" value="ECO:0007669"/>
    <property type="project" value="InterPro"/>
</dbReference>
<evidence type="ECO:0000313" key="11">
    <source>
        <dbReference type="Proteomes" id="UP000005237"/>
    </source>
</evidence>
<feature type="binding site" description="axial binding residue" evidence="7">
    <location>
        <position position="443"/>
    </location>
    <ligand>
        <name>heme</name>
        <dbReference type="ChEBI" id="CHEBI:30413"/>
    </ligand>
    <ligandPart>
        <name>Fe</name>
        <dbReference type="ChEBI" id="CHEBI:18248"/>
    </ligandPart>
</feature>
<dbReference type="FunFam" id="1.10.630.10:FF:000036">
    <property type="entry name" value="CYtochrome P450 family"/>
    <property type="match status" value="1"/>
</dbReference>
<feature type="chain" id="PRO_5035942189" description="CYtochrome P450 family" evidence="9">
    <location>
        <begin position="19"/>
        <end position="503"/>
    </location>
</feature>
<dbReference type="Gene3D" id="1.10.630.10">
    <property type="entry name" value="Cytochrome P450"/>
    <property type="match status" value="1"/>
</dbReference>
<dbReference type="PRINTS" id="PR00463">
    <property type="entry name" value="EP450I"/>
</dbReference>
<name>A0A8R1E1V4_CAEJA</name>
<reference evidence="11" key="1">
    <citation type="submission" date="2010-08" db="EMBL/GenBank/DDBJ databases">
        <authorList>
            <consortium name="Caenorhabditis japonica Sequencing Consortium"/>
            <person name="Wilson R.K."/>
        </authorList>
    </citation>
    <scope>NUCLEOTIDE SEQUENCE [LARGE SCALE GENOMIC DNA]</scope>
    <source>
        <strain evidence="11">DF5081</strain>
    </source>
</reference>
<dbReference type="InterPro" id="IPR017972">
    <property type="entry name" value="Cyt_P450_CS"/>
</dbReference>
<dbReference type="PANTHER" id="PTHR24300">
    <property type="entry name" value="CYTOCHROME P450 508A4-RELATED"/>
    <property type="match status" value="1"/>
</dbReference>
<keyword evidence="7 8" id="KW-0349">Heme</keyword>
<evidence type="ECO:0000256" key="6">
    <source>
        <dbReference type="ARBA" id="ARBA00023033"/>
    </source>
</evidence>